<evidence type="ECO:0000256" key="7">
    <source>
        <dbReference type="ARBA" id="ARBA00022840"/>
    </source>
</evidence>
<name>A0ABT9S8P8_9BURK</name>
<dbReference type="Gene3D" id="3.40.50.300">
    <property type="entry name" value="P-loop containing nucleotide triphosphate hydrolases"/>
    <property type="match status" value="1"/>
</dbReference>
<evidence type="ECO:0000256" key="13">
    <source>
        <dbReference type="ARBA" id="ARBA00042156"/>
    </source>
</evidence>
<comment type="caution">
    <text evidence="14">The sequence shown here is derived from an EMBL/GenBank/DDBJ whole genome shotgun (WGS) entry which is preliminary data.</text>
</comment>
<comment type="similarity">
    <text evidence="11">Belongs to the ABC transporter superfamily. UvrA family.</text>
</comment>
<proteinExistence type="inferred from homology"/>
<dbReference type="PANTHER" id="PTHR43152">
    <property type="entry name" value="UVRABC SYSTEM PROTEIN A"/>
    <property type="match status" value="1"/>
</dbReference>
<keyword evidence="6" id="KW-0228">DNA excision</keyword>
<dbReference type="Proteomes" id="UP001226867">
    <property type="component" value="Unassembled WGS sequence"/>
</dbReference>
<evidence type="ECO:0000256" key="11">
    <source>
        <dbReference type="ARBA" id="ARBA00038000"/>
    </source>
</evidence>
<keyword evidence="3" id="KW-0677">Repeat</keyword>
<keyword evidence="9" id="KW-0238">DNA-binding</keyword>
<evidence type="ECO:0000256" key="3">
    <source>
        <dbReference type="ARBA" id="ARBA00022737"/>
    </source>
</evidence>
<evidence type="ECO:0000256" key="4">
    <source>
        <dbReference type="ARBA" id="ARBA00022741"/>
    </source>
</evidence>
<comment type="subcellular location">
    <subcellularLocation>
        <location evidence="1">Cytoplasm</location>
    </subcellularLocation>
</comment>
<keyword evidence="15" id="KW-1185">Reference proteome</keyword>
<reference evidence="14 15" key="1">
    <citation type="submission" date="2023-07" db="EMBL/GenBank/DDBJ databases">
        <title>Sorghum-associated microbial communities from plants grown in Nebraska, USA.</title>
        <authorList>
            <person name="Schachtman D."/>
        </authorList>
    </citation>
    <scope>NUCLEOTIDE SEQUENCE [LARGE SCALE GENOMIC DNA]</scope>
    <source>
        <strain evidence="14 15">DS1607</strain>
    </source>
</reference>
<evidence type="ECO:0000313" key="14">
    <source>
        <dbReference type="EMBL" id="MDP9900728.1"/>
    </source>
</evidence>
<keyword evidence="4" id="KW-0547">Nucleotide-binding</keyword>
<keyword evidence="2" id="KW-0963">Cytoplasm</keyword>
<keyword evidence="10" id="KW-0234">DNA repair</keyword>
<dbReference type="EMBL" id="JAUSRO010000009">
    <property type="protein sequence ID" value="MDP9900728.1"/>
    <property type="molecule type" value="Genomic_DNA"/>
</dbReference>
<evidence type="ECO:0000256" key="1">
    <source>
        <dbReference type="ARBA" id="ARBA00004496"/>
    </source>
</evidence>
<evidence type="ECO:0000256" key="12">
    <source>
        <dbReference type="ARBA" id="ARBA00039316"/>
    </source>
</evidence>
<evidence type="ECO:0000256" key="9">
    <source>
        <dbReference type="ARBA" id="ARBA00023125"/>
    </source>
</evidence>
<evidence type="ECO:0000256" key="8">
    <source>
        <dbReference type="ARBA" id="ARBA00022881"/>
    </source>
</evidence>
<dbReference type="SUPFAM" id="SSF52540">
    <property type="entry name" value="P-loop containing nucleoside triphosphate hydrolases"/>
    <property type="match status" value="1"/>
</dbReference>
<evidence type="ECO:0000256" key="6">
    <source>
        <dbReference type="ARBA" id="ARBA00022769"/>
    </source>
</evidence>
<protein>
    <recommendedName>
        <fullName evidence="12">UvrABC system protein A</fullName>
    </recommendedName>
    <alternativeName>
        <fullName evidence="13">Excinuclease ABC subunit A</fullName>
    </alternativeName>
</protein>
<sequence>MTDFAAITLVRLGGSRSRALYVLDEPTTGLHPADVDKLLVQLNELVDAGHTVVIVEHEMTVVARCDWVIDVGPGAGDEGGSVIACGAPADLCANEASVTGRYLRSAMPR</sequence>
<gene>
    <name evidence="14" type="ORF">J2W36_002994</name>
</gene>
<organism evidence="14 15">
    <name type="scientific">Variovorax ginsengisoli</name>
    <dbReference type="NCBI Taxonomy" id="363844"/>
    <lineage>
        <taxon>Bacteria</taxon>
        <taxon>Pseudomonadati</taxon>
        <taxon>Pseudomonadota</taxon>
        <taxon>Betaproteobacteria</taxon>
        <taxon>Burkholderiales</taxon>
        <taxon>Comamonadaceae</taxon>
        <taxon>Variovorax</taxon>
    </lineage>
</organism>
<keyword evidence="5" id="KW-0227">DNA damage</keyword>
<evidence type="ECO:0000256" key="5">
    <source>
        <dbReference type="ARBA" id="ARBA00022763"/>
    </source>
</evidence>
<keyword evidence="7" id="KW-0067">ATP-binding</keyword>
<dbReference type="PANTHER" id="PTHR43152:SF1">
    <property type="entry name" value="UVRA PROTEIN"/>
    <property type="match status" value="1"/>
</dbReference>
<accession>A0ABT9S8P8</accession>
<evidence type="ECO:0000256" key="2">
    <source>
        <dbReference type="ARBA" id="ARBA00022490"/>
    </source>
</evidence>
<dbReference type="InterPro" id="IPR027417">
    <property type="entry name" value="P-loop_NTPase"/>
</dbReference>
<keyword evidence="8" id="KW-0267">Excision nuclease</keyword>
<evidence type="ECO:0000313" key="15">
    <source>
        <dbReference type="Proteomes" id="UP001226867"/>
    </source>
</evidence>
<evidence type="ECO:0000256" key="10">
    <source>
        <dbReference type="ARBA" id="ARBA00023204"/>
    </source>
</evidence>